<protein>
    <submittedName>
        <fullName evidence="6">Cytochrome c</fullName>
    </submittedName>
</protein>
<feature type="domain" description="Cytochrome c" evidence="5">
    <location>
        <begin position="17"/>
        <end position="99"/>
    </location>
</feature>
<dbReference type="AlphaFoldDB" id="A0A4U2Z4F0"/>
<keyword evidence="2 4" id="KW-0479">Metal-binding</keyword>
<evidence type="ECO:0000256" key="2">
    <source>
        <dbReference type="ARBA" id="ARBA00022723"/>
    </source>
</evidence>
<reference evidence="6 7" key="1">
    <citation type="submission" date="2019-04" db="EMBL/GenBank/DDBJ databases">
        <title>Sulfurimonas crateris sp. nov. a facultative anaerobic sulfur-oxidizing chemolithautotrophic bacterium isolated from a terrestrial mud vulcano.</title>
        <authorList>
            <person name="Ratnikova N.M."/>
            <person name="Slobodkin A.I."/>
            <person name="Merkel A.Y."/>
            <person name="Novikov A."/>
            <person name="Bonch-Osmolovskaya E.A."/>
            <person name="Slobodkina G.B."/>
        </authorList>
    </citation>
    <scope>NUCLEOTIDE SEQUENCE [LARGE SCALE GENOMIC DNA]</scope>
    <source>
        <strain evidence="6 7">SN118</strain>
    </source>
</reference>
<keyword evidence="1 4" id="KW-0349">Heme</keyword>
<evidence type="ECO:0000259" key="5">
    <source>
        <dbReference type="PROSITE" id="PS51007"/>
    </source>
</evidence>
<dbReference type="EMBL" id="SZPX01000007">
    <property type="protein sequence ID" value="TKI68625.1"/>
    <property type="molecule type" value="Genomic_DNA"/>
</dbReference>
<keyword evidence="7" id="KW-1185">Reference proteome</keyword>
<dbReference type="OrthoDB" id="335174at2"/>
<dbReference type="InterPro" id="IPR036909">
    <property type="entry name" value="Cyt_c-like_dom_sf"/>
</dbReference>
<dbReference type="GO" id="GO:0020037">
    <property type="term" value="F:heme binding"/>
    <property type="evidence" value="ECO:0007669"/>
    <property type="project" value="InterPro"/>
</dbReference>
<comment type="caution">
    <text evidence="6">The sequence shown here is derived from an EMBL/GenBank/DDBJ whole genome shotgun (WGS) entry which is preliminary data.</text>
</comment>
<dbReference type="PROSITE" id="PS51007">
    <property type="entry name" value="CYTC"/>
    <property type="match status" value="1"/>
</dbReference>
<dbReference type="Gene3D" id="1.10.760.10">
    <property type="entry name" value="Cytochrome c-like domain"/>
    <property type="match status" value="1"/>
</dbReference>
<proteinExistence type="predicted"/>
<organism evidence="6 7">
    <name type="scientific">Sulfurimonas crateris</name>
    <dbReference type="NCBI Taxonomy" id="2574727"/>
    <lineage>
        <taxon>Bacteria</taxon>
        <taxon>Pseudomonadati</taxon>
        <taxon>Campylobacterota</taxon>
        <taxon>Epsilonproteobacteria</taxon>
        <taxon>Campylobacterales</taxon>
        <taxon>Sulfurimonadaceae</taxon>
        <taxon>Sulfurimonas</taxon>
    </lineage>
</organism>
<evidence type="ECO:0000313" key="6">
    <source>
        <dbReference type="EMBL" id="TKI68625.1"/>
    </source>
</evidence>
<dbReference type="GO" id="GO:0009055">
    <property type="term" value="F:electron transfer activity"/>
    <property type="evidence" value="ECO:0007669"/>
    <property type="project" value="InterPro"/>
</dbReference>
<evidence type="ECO:0000313" key="7">
    <source>
        <dbReference type="Proteomes" id="UP000309561"/>
    </source>
</evidence>
<dbReference type="Proteomes" id="UP000309561">
    <property type="component" value="Unassembled WGS sequence"/>
</dbReference>
<evidence type="ECO:0000256" key="3">
    <source>
        <dbReference type="ARBA" id="ARBA00023004"/>
    </source>
</evidence>
<dbReference type="RefSeq" id="WP_137014621.1">
    <property type="nucleotide sequence ID" value="NZ_SZPX01000007.1"/>
</dbReference>
<evidence type="ECO:0000256" key="1">
    <source>
        <dbReference type="ARBA" id="ARBA00022617"/>
    </source>
</evidence>
<sequence>MKKSILISLALTSLLSANEVDGKVVFETYCWGCHHQISEAFGPSFTEIASKRSYDEIQAYILDPESMYKAFGYKRTVMTKLKLTDKEREAVAKYVLSYKGK</sequence>
<gene>
    <name evidence="6" type="ORF">FCU45_09370</name>
</gene>
<accession>A0A4U2Z4F0</accession>
<name>A0A4U2Z4F0_9BACT</name>
<dbReference type="GO" id="GO:0046872">
    <property type="term" value="F:metal ion binding"/>
    <property type="evidence" value="ECO:0007669"/>
    <property type="project" value="UniProtKB-KW"/>
</dbReference>
<keyword evidence="3 4" id="KW-0408">Iron</keyword>
<evidence type="ECO:0000256" key="4">
    <source>
        <dbReference type="PROSITE-ProRule" id="PRU00433"/>
    </source>
</evidence>
<dbReference type="Pfam" id="PF00034">
    <property type="entry name" value="Cytochrom_C"/>
    <property type="match status" value="1"/>
</dbReference>
<dbReference type="InterPro" id="IPR009056">
    <property type="entry name" value="Cyt_c-like_dom"/>
</dbReference>
<dbReference type="SUPFAM" id="SSF46626">
    <property type="entry name" value="Cytochrome c"/>
    <property type="match status" value="1"/>
</dbReference>